<dbReference type="AlphaFoldDB" id="A0A822FB30"/>
<dbReference type="Proteomes" id="UP000663848">
    <property type="component" value="Unassembled WGS sequence"/>
</dbReference>
<evidence type="ECO:0000313" key="3">
    <source>
        <dbReference type="EMBL" id="CAF4983218.1"/>
    </source>
</evidence>
<dbReference type="InterPro" id="IPR043502">
    <property type="entry name" value="DNA/RNA_pol_sf"/>
</dbReference>
<gene>
    <name evidence="4" type="ORF">QYT958_LOCUS46263</name>
    <name evidence="3" type="ORF">UJA718_LOCUS49424</name>
</gene>
<sequence>QKEAFNQLKIAITSQPLFLTYPDPNEPLILSTDASDYCIGRVLYQEINGERKNIYFHSQMLPKSQRKWPTIEKEAL</sequence>
<dbReference type="InterPro" id="IPR041577">
    <property type="entry name" value="RT_RNaseH_2"/>
</dbReference>
<dbReference type="InterPro" id="IPR050951">
    <property type="entry name" value="Retrovirus_Pol_polyprotein"/>
</dbReference>
<dbReference type="PANTHER" id="PTHR37984:SF5">
    <property type="entry name" value="PROTEIN NYNRIN-LIKE"/>
    <property type="match status" value="1"/>
</dbReference>
<evidence type="ECO:0000259" key="2">
    <source>
        <dbReference type="Pfam" id="PF17919"/>
    </source>
</evidence>
<feature type="non-terminal residue" evidence="4">
    <location>
        <position position="76"/>
    </location>
</feature>
<proteinExistence type="predicted"/>
<evidence type="ECO:0000313" key="4">
    <source>
        <dbReference type="EMBL" id="CAF5124203.1"/>
    </source>
</evidence>
<evidence type="ECO:0000256" key="1">
    <source>
        <dbReference type="ARBA" id="ARBA00023268"/>
    </source>
</evidence>
<evidence type="ECO:0000313" key="6">
    <source>
        <dbReference type="Proteomes" id="UP000663873"/>
    </source>
</evidence>
<organism evidence="4 5">
    <name type="scientific">Rotaria socialis</name>
    <dbReference type="NCBI Taxonomy" id="392032"/>
    <lineage>
        <taxon>Eukaryota</taxon>
        <taxon>Metazoa</taxon>
        <taxon>Spiralia</taxon>
        <taxon>Gnathifera</taxon>
        <taxon>Rotifera</taxon>
        <taxon>Eurotatoria</taxon>
        <taxon>Bdelloidea</taxon>
        <taxon>Philodinida</taxon>
        <taxon>Philodinidae</taxon>
        <taxon>Rotaria</taxon>
    </lineage>
</organism>
<dbReference type="GO" id="GO:0003824">
    <property type="term" value="F:catalytic activity"/>
    <property type="evidence" value="ECO:0007669"/>
    <property type="project" value="UniProtKB-KW"/>
</dbReference>
<protein>
    <recommendedName>
        <fullName evidence="2">Reverse transcriptase/retrotransposon-derived protein RNase H-like domain-containing protein</fullName>
    </recommendedName>
</protein>
<dbReference type="Pfam" id="PF17919">
    <property type="entry name" value="RT_RNaseH_2"/>
    <property type="match status" value="1"/>
</dbReference>
<dbReference type="EMBL" id="CAJOBP010103693">
    <property type="protein sequence ID" value="CAF4983218.1"/>
    <property type="molecule type" value="Genomic_DNA"/>
</dbReference>
<keyword evidence="1" id="KW-0511">Multifunctional enzyme</keyword>
<evidence type="ECO:0000313" key="5">
    <source>
        <dbReference type="Proteomes" id="UP000663848"/>
    </source>
</evidence>
<reference evidence="4" key="1">
    <citation type="submission" date="2021-02" db="EMBL/GenBank/DDBJ databases">
        <authorList>
            <person name="Nowell W R."/>
        </authorList>
    </citation>
    <scope>NUCLEOTIDE SEQUENCE</scope>
</reference>
<dbReference type="EMBL" id="CAJOBR010081401">
    <property type="protein sequence ID" value="CAF5124203.1"/>
    <property type="molecule type" value="Genomic_DNA"/>
</dbReference>
<feature type="domain" description="Reverse transcriptase/retrotransposon-derived protein RNase H-like" evidence="2">
    <location>
        <begin position="1"/>
        <end position="76"/>
    </location>
</feature>
<dbReference type="SUPFAM" id="SSF56672">
    <property type="entry name" value="DNA/RNA polymerases"/>
    <property type="match status" value="1"/>
</dbReference>
<dbReference type="PANTHER" id="PTHR37984">
    <property type="entry name" value="PROTEIN CBG26694"/>
    <property type="match status" value="1"/>
</dbReference>
<comment type="caution">
    <text evidence="4">The sequence shown here is derived from an EMBL/GenBank/DDBJ whole genome shotgun (WGS) entry which is preliminary data.</text>
</comment>
<name>A0A822FB30_9BILA</name>
<feature type="non-terminal residue" evidence="4">
    <location>
        <position position="1"/>
    </location>
</feature>
<accession>A0A822FB30</accession>
<dbReference type="Gene3D" id="3.10.20.370">
    <property type="match status" value="1"/>
</dbReference>
<keyword evidence="6" id="KW-1185">Reference proteome</keyword>
<dbReference type="Proteomes" id="UP000663873">
    <property type="component" value="Unassembled WGS sequence"/>
</dbReference>